<sequence>MGSDNGANGGRGQKAVGPMAFQWSKDNALSRLNGRLRTIVETEFRAIFTFIVVVGLQLAYIYHLVSGGSLSEYNIISRLWSHIHVVLMLVGVAALRCAVAFMVKGEHLSEGTIFDHDGKVK</sequence>
<gene>
    <name evidence="2" type="ORF">RDWZM_001543</name>
</gene>
<dbReference type="AlphaFoldDB" id="A0A9Q0RP21"/>
<evidence type="ECO:0000256" key="1">
    <source>
        <dbReference type="SAM" id="Phobius"/>
    </source>
</evidence>
<evidence type="ECO:0000313" key="2">
    <source>
        <dbReference type="EMBL" id="KAJ6222998.1"/>
    </source>
</evidence>
<keyword evidence="1" id="KW-0472">Membrane</keyword>
<name>A0A9Q0RP21_BLOTA</name>
<reference evidence="2" key="1">
    <citation type="submission" date="2022-12" db="EMBL/GenBank/DDBJ databases">
        <title>Genome assemblies of Blomia tropicalis.</title>
        <authorList>
            <person name="Cui Y."/>
        </authorList>
    </citation>
    <scope>NUCLEOTIDE SEQUENCE</scope>
    <source>
        <tissue evidence="2">Adult mites</tissue>
    </source>
</reference>
<keyword evidence="1" id="KW-1133">Transmembrane helix</keyword>
<dbReference type="EMBL" id="JAPWDV010000001">
    <property type="protein sequence ID" value="KAJ6222998.1"/>
    <property type="molecule type" value="Genomic_DNA"/>
</dbReference>
<comment type="caution">
    <text evidence="2">The sequence shown here is derived from an EMBL/GenBank/DDBJ whole genome shotgun (WGS) entry which is preliminary data.</text>
</comment>
<feature type="transmembrane region" description="Helical" evidence="1">
    <location>
        <begin position="44"/>
        <end position="63"/>
    </location>
</feature>
<dbReference type="Proteomes" id="UP001142055">
    <property type="component" value="Chromosome 1"/>
</dbReference>
<keyword evidence="1" id="KW-0812">Transmembrane</keyword>
<evidence type="ECO:0000313" key="3">
    <source>
        <dbReference type="Proteomes" id="UP001142055"/>
    </source>
</evidence>
<protein>
    <submittedName>
        <fullName evidence="2">Uncharacterized protein</fullName>
    </submittedName>
</protein>
<accession>A0A9Q0RP21</accession>
<keyword evidence="3" id="KW-1185">Reference proteome</keyword>
<proteinExistence type="predicted"/>
<organism evidence="2 3">
    <name type="scientific">Blomia tropicalis</name>
    <name type="common">Mite</name>
    <dbReference type="NCBI Taxonomy" id="40697"/>
    <lineage>
        <taxon>Eukaryota</taxon>
        <taxon>Metazoa</taxon>
        <taxon>Ecdysozoa</taxon>
        <taxon>Arthropoda</taxon>
        <taxon>Chelicerata</taxon>
        <taxon>Arachnida</taxon>
        <taxon>Acari</taxon>
        <taxon>Acariformes</taxon>
        <taxon>Sarcoptiformes</taxon>
        <taxon>Astigmata</taxon>
        <taxon>Glycyphagoidea</taxon>
        <taxon>Echimyopodidae</taxon>
        <taxon>Blomia</taxon>
    </lineage>
</organism>
<feature type="transmembrane region" description="Helical" evidence="1">
    <location>
        <begin position="83"/>
        <end position="103"/>
    </location>
</feature>